<evidence type="ECO:0000313" key="1">
    <source>
        <dbReference type="EMBL" id="CAG8843441.1"/>
    </source>
</evidence>
<reference evidence="1 2" key="1">
    <citation type="submission" date="2021-06" db="EMBL/GenBank/DDBJ databases">
        <authorList>
            <person name="Kallberg Y."/>
            <person name="Tangrot J."/>
            <person name="Rosling A."/>
        </authorList>
    </citation>
    <scope>NUCLEOTIDE SEQUENCE [LARGE SCALE GENOMIC DNA]</scope>
    <source>
        <strain evidence="1 2">120-4 pot B 10/14</strain>
    </source>
</reference>
<sequence>GFTELVKIVDRIEQGEVLSSLIWCIFYGPLLVRVQEAKELGYYIGTSESKLRPGDYIQKKEIKLAPNKQVIEKMLSIANEFFQINDIQNNVKKSNLIVFNPKTKIEEKNITFGSNSISDEKPYSIMRLLGIWLNSRLNEKQLFLKAKRIVQQIVQTLRWKKLIA</sequence>
<name>A0ABN7X0T6_GIGMA</name>
<keyword evidence="2" id="KW-1185">Reference proteome</keyword>
<dbReference type="EMBL" id="CAJVQB010072424">
    <property type="protein sequence ID" value="CAG8843441.1"/>
    <property type="molecule type" value="Genomic_DNA"/>
</dbReference>
<comment type="caution">
    <text evidence="1">The sequence shown here is derived from an EMBL/GenBank/DDBJ whole genome shotgun (WGS) entry which is preliminary data.</text>
</comment>
<protein>
    <submittedName>
        <fullName evidence="1">20367_t:CDS:1</fullName>
    </submittedName>
</protein>
<organism evidence="1 2">
    <name type="scientific">Gigaspora margarita</name>
    <dbReference type="NCBI Taxonomy" id="4874"/>
    <lineage>
        <taxon>Eukaryota</taxon>
        <taxon>Fungi</taxon>
        <taxon>Fungi incertae sedis</taxon>
        <taxon>Mucoromycota</taxon>
        <taxon>Glomeromycotina</taxon>
        <taxon>Glomeromycetes</taxon>
        <taxon>Diversisporales</taxon>
        <taxon>Gigasporaceae</taxon>
        <taxon>Gigaspora</taxon>
    </lineage>
</organism>
<dbReference type="Proteomes" id="UP000789901">
    <property type="component" value="Unassembled WGS sequence"/>
</dbReference>
<proteinExistence type="predicted"/>
<feature type="non-terminal residue" evidence="1">
    <location>
        <position position="1"/>
    </location>
</feature>
<accession>A0ABN7X0T6</accession>
<feature type="non-terminal residue" evidence="1">
    <location>
        <position position="164"/>
    </location>
</feature>
<evidence type="ECO:0000313" key="2">
    <source>
        <dbReference type="Proteomes" id="UP000789901"/>
    </source>
</evidence>
<gene>
    <name evidence="1" type="ORF">GMARGA_LOCUS36545</name>
</gene>